<dbReference type="Pfam" id="PF13439">
    <property type="entry name" value="Glyco_transf_4"/>
    <property type="match status" value="1"/>
</dbReference>
<accession>A0ABQ0JWF9</accession>
<evidence type="ECO:0000313" key="4">
    <source>
        <dbReference type="Proteomes" id="UP000032309"/>
    </source>
</evidence>
<dbReference type="InterPro" id="IPR028098">
    <property type="entry name" value="Glyco_trans_4-like_N"/>
</dbReference>
<dbReference type="EMBL" id="BAFN01000001">
    <property type="protein sequence ID" value="GAN33068.1"/>
    <property type="molecule type" value="Genomic_DNA"/>
</dbReference>
<evidence type="ECO:0000313" key="3">
    <source>
        <dbReference type="EMBL" id="GAN33068.1"/>
    </source>
</evidence>
<dbReference type="RefSeq" id="WP_052563130.1">
    <property type="nucleotide sequence ID" value="NZ_BAFN01000001.1"/>
</dbReference>
<proteinExistence type="predicted"/>
<evidence type="ECO:0008006" key="5">
    <source>
        <dbReference type="Google" id="ProtNLM"/>
    </source>
</evidence>
<dbReference type="Proteomes" id="UP000032309">
    <property type="component" value="Unassembled WGS sequence"/>
</dbReference>
<dbReference type="SUPFAM" id="SSF53756">
    <property type="entry name" value="UDP-Glycosyltransferase/glycogen phosphorylase"/>
    <property type="match status" value="1"/>
</dbReference>
<reference evidence="4" key="1">
    <citation type="journal article" date="2015" name="Genome Announc.">
        <title>Draft Genome Sequence of an Anaerobic Ammonium-Oxidizing Bacterium, "Candidatus Brocadia sinica".</title>
        <authorList>
            <person name="Oshiki M."/>
            <person name="Shinyako-Hata K."/>
            <person name="Satoh H."/>
            <person name="Okabe S."/>
        </authorList>
    </citation>
    <scope>NUCLEOTIDE SEQUENCE [LARGE SCALE GENOMIC DNA]</scope>
    <source>
        <strain evidence="4">JPN1</strain>
    </source>
</reference>
<sequence>MKIAHINEYYGDFGGTEQYLFTICKALEEMGHEIIIISSEKETIHVPGRKEYFIKCSYGLRSSLKTQGLLKEILKKENPDIVHLHNTQFFLSPFILKYLLRAKPVVKTVHDVRLICPGFKWKVIPDSGKICNYPMGLKCFKNGCYPFYPEKRSPFWNLYKFFLMLYELRISKSIDKIIVPSSYMKEQLVRNGFQKDNVTVIPHYVNKAPIQEKETKDSKSKKILFVGKFYRIKGILHFIECLSLLKERNWMAEIIGEGYMREEATTLVHKLGLNDRIHFPGNLSKEELNKHYAACTVVVIPSIVPESFGLVGIEAMSFGKPVVAFDSGGIREWLIHNETGFLVRRGDVRELSDRIFQLLEDPSLAKKMGFKGQQRVNELYRKEIHVIRLLTVYEEAIKSKMKILN</sequence>
<protein>
    <recommendedName>
        <fullName evidence="5">Glycosyltransferase family 1 protein</fullName>
    </recommendedName>
</protein>
<dbReference type="InterPro" id="IPR001296">
    <property type="entry name" value="Glyco_trans_1"/>
</dbReference>
<gene>
    <name evidence="3" type="ORF">BROSI_A1585</name>
</gene>
<dbReference type="PANTHER" id="PTHR45947:SF3">
    <property type="entry name" value="SULFOQUINOVOSYL TRANSFERASE SQD2"/>
    <property type="match status" value="1"/>
</dbReference>
<dbReference type="Pfam" id="PF00534">
    <property type="entry name" value="Glycos_transf_1"/>
    <property type="match status" value="1"/>
</dbReference>
<name>A0ABQ0JWF9_9BACT</name>
<dbReference type="PANTHER" id="PTHR45947">
    <property type="entry name" value="SULFOQUINOVOSYL TRANSFERASE SQD2"/>
    <property type="match status" value="1"/>
</dbReference>
<feature type="domain" description="Glycosyltransferase subfamily 4-like N-terminal" evidence="2">
    <location>
        <begin position="13"/>
        <end position="206"/>
    </location>
</feature>
<evidence type="ECO:0000259" key="1">
    <source>
        <dbReference type="Pfam" id="PF00534"/>
    </source>
</evidence>
<dbReference type="InterPro" id="IPR050194">
    <property type="entry name" value="Glycosyltransferase_grp1"/>
</dbReference>
<keyword evidence="4" id="KW-1185">Reference proteome</keyword>
<dbReference type="Gene3D" id="3.40.50.2000">
    <property type="entry name" value="Glycogen Phosphorylase B"/>
    <property type="match status" value="3"/>
</dbReference>
<organism evidence="3 4">
    <name type="scientific">Candidatus Brocadia sinica JPN1</name>
    <dbReference type="NCBI Taxonomy" id="1197129"/>
    <lineage>
        <taxon>Bacteria</taxon>
        <taxon>Pseudomonadati</taxon>
        <taxon>Planctomycetota</taxon>
        <taxon>Candidatus Brocadiia</taxon>
        <taxon>Candidatus Brocadiales</taxon>
        <taxon>Candidatus Brocadiaceae</taxon>
        <taxon>Candidatus Brocadia</taxon>
    </lineage>
</organism>
<evidence type="ECO:0000259" key="2">
    <source>
        <dbReference type="Pfam" id="PF13439"/>
    </source>
</evidence>
<comment type="caution">
    <text evidence="3">The sequence shown here is derived from an EMBL/GenBank/DDBJ whole genome shotgun (WGS) entry which is preliminary data.</text>
</comment>
<dbReference type="CDD" id="cd03801">
    <property type="entry name" value="GT4_PimA-like"/>
    <property type="match status" value="1"/>
</dbReference>
<feature type="domain" description="Glycosyl transferase family 1" evidence="1">
    <location>
        <begin position="209"/>
        <end position="374"/>
    </location>
</feature>